<dbReference type="SUPFAM" id="SSF48452">
    <property type="entry name" value="TPR-like"/>
    <property type="match status" value="1"/>
</dbReference>
<evidence type="ECO:0000259" key="7">
    <source>
        <dbReference type="Pfam" id="PF07980"/>
    </source>
</evidence>
<evidence type="ECO:0000313" key="10">
    <source>
        <dbReference type="Proteomes" id="UP001165302"/>
    </source>
</evidence>
<dbReference type="InterPro" id="IPR012944">
    <property type="entry name" value="SusD_RagB_dom"/>
</dbReference>
<sequence length="488" mass="55644">MRKLLYICFSLVILISSSCQKWLDVLPPNEQITDRYWTSKEEVEAVLGAAYVSLQKSVNTMIVWGEARGNTLSLGGFISADLIMFKNLTLLPSNGLVKWSSFYEIINYSNMVIKYAPDVVDRDPSFNVAVMQSFLSEAYYLRAFSYFYLVRNFGEVPLLTEPYMNDSQNYELAKSTQQEVYAQIISDLNMASQNSKDIWPTVWETKGRSTTNAIQALLADVYLWTENYDQAIIACNKVLESGRVGLIQGMVNGKNHWFTMFNPGNSNESIFEVQFDVTKNQTNNFLSIFGNSNNWIISPYGVQLFQENQEDIRGAGSSYSNSDLKLWKYIGAEGGTTVARPQSDQNWIIYRVADVYLMKAEALIMKGTSSYPAALELITEVRTRAQISRPLSTSESQIDMLDILLKERAREFLGEGKRWYDLLRVAKRNSYEHKEYLINEVLLGTSGGSAPVIRSILMNENAHYLPIHQDEIKYNRLLVQNPYYAPLN</sequence>
<proteinExistence type="inferred from homology"/>
<feature type="chain" id="PRO_5047134399" evidence="6">
    <location>
        <begin position="22"/>
        <end position="488"/>
    </location>
</feature>
<comment type="caution">
    <text evidence="9">The sequence shown here is derived from an EMBL/GenBank/DDBJ whole genome shotgun (WGS) entry which is preliminary data.</text>
</comment>
<dbReference type="Pfam" id="PF14322">
    <property type="entry name" value="SusD-like_3"/>
    <property type="match status" value="1"/>
</dbReference>
<evidence type="ECO:0000256" key="1">
    <source>
        <dbReference type="ARBA" id="ARBA00004442"/>
    </source>
</evidence>
<name>A0ABS7Z4Q0_9SPHI</name>
<dbReference type="EMBL" id="JADEYP010000002">
    <property type="protein sequence ID" value="MCA5003865.1"/>
    <property type="molecule type" value="Genomic_DNA"/>
</dbReference>
<protein>
    <submittedName>
        <fullName evidence="9">RagB/SusD family nutrient uptake outer membrane protein</fullName>
    </submittedName>
</protein>
<dbReference type="Gene3D" id="1.25.40.390">
    <property type="match status" value="1"/>
</dbReference>
<gene>
    <name evidence="9" type="ORF">IPZ78_01720</name>
</gene>
<comment type="subcellular location">
    <subcellularLocation>
        <location evidence="1">Cell outer membrane</location>
    </subcellularLocation>
</comment>
<evidence type="ECO:0000256" key="4">
    <source>
        <dbReference type="ARBA" id="ARBA00023136"/>
    </source>
</evidence>
<feature type="signal peptide" evidence="6">
    <location>
        <begin position="1"/>
        <end position="21"/>
    </location>
</feature>
<evidence type="ECO:0000313" key="9">
    <source>
        <dbReference type="EMBL" id="MCA5003865.1"/>
    </source>
</evidence>
<keyword evidence="3 6" id="KW-0732">Signal</keyword>
<keyword evidence="10" id="KW-1185">Reference proteome</keyword>
<dbReference type="InterPro" id="IPR033985">
    <property type="entry name" value="SusD-like_N"/>
</dbReference>
<feature type="domain" description="SusD-like N-terminal" evidence="8">
    <location>
        <begin position="21"/>
        <end position="223"/>
    </location>
</feature>
<evidence type="ECO:0000256" key="2">
    <source>
        <dbReference type="ARBA" id="ARBA00006275"/>
    </source>
</evidence>
<organism evidence="9 10">
    <name type="scientific">Sphingobacterium bovistauri</name>
    <dbReference type="NCBI Taxonomy" id="2781959"/>
    <lineage>
        <taxon>Bacteria</taxon>
        <taxon>Pseudomonadati</taxon>
        <taxon>Bacteroidota</taxon>
        <taxon>Sphingobacteriia</taxon>
        <taxon>Sphingobacteriales</taxon>
        <taxon>Sphingobacteriaceae</taxon>
        <taxon>Sphingobacterium</taxon>
    </lineage>
</organism>
<dbReference type="PROSITE" id="PS51257">
    <property type="entry name" value="PROKAR_LIPOPROTEIN"/>
    <property type="match status" value="1"/>
</dbReference>
<comment type="similarity">
    <text evidence="2">Belongs to the SusD family.</text>
</comment>
<evidence type="ECO:0000256" key="6">
    <source>
        <dbReference type="SAM" id="SignalP"/>
    </source>
</evidence>
<evidence type="ECO:0000256" key="5">
    <source>
        <dbReference type="ARBA" id="ARBA00023237"/>
    </source>
</evidence>
<dbReference type="CDD" id="cd08977">
    <property type="entry name" value="SusD"/>
    <property type="match status" value="1"/>
</dbReference>
<reference evidence="9" key="1">
    <citation type="submission" date="2020-10" db="EMBL/GenBank/DDBJ databases">
        <authorList>
            <person name="Lu T."/>
            <person name="Wang Q."/>
            <person name="Han X."/>
        </authorList>
    </citation>
    <scope>NUCLEOTIDE SEQUENCE</scope>
    <source>
        <strain evidence="9">WQ 366</strain>
    </source>
</reference>
<feature type="domain" description="RagB/SusD" evidence="7">
    <location>
        <begin position="321"/>
        <end position="484"/>
    </location>
</feature>
<dbReference type="Pfam" id="PF07980">
    <property type="entry name" value="SusD_RagB"/>
    <property type="match status" value="1"/>
</dbReference>
<keyword evidence="4" id="KW-0472">Membrane</keyword>
<accession>A0ABS7Z4Q0</accession>
<evidence type="ECO:0000256" key="3">
    <source>
        <dbReference type="ARBA" id="ARBA00022729"/>
    </source>
</evidence>
<dbReference type="Proteomes" id="UP001165302">
    <property type="component" value="Unassembled WGS sequence"/>
</dbReference>
<keyword evidence="5" id="KW-0998">Cell outer membrane</keyword>
<dbReference type="InterPro" id="IPR011990">
    <property type="entry name" value="TPR-like_helical_dom_sf"/>
</dbReference>
<evidence type="ECO:0000259" key="8">
    <source>
        <dbReference type="Pfam" id="PF14322"/>
    </source>
</evidence>
<dbReference type="RefSeq" id="WP_225551202.1">
    <property type="nucleotide sequence ID" value="NZ_JADEYP010000002.1"/>
</dbReference>